<dbReference type="PANTHER" id="PTHR42840:SF3">
    <property type="entry name" value="BINDING ROSSMANN FOLD OXIDOREDUCTASE, PUTATIVE (AFU_ORTHOLOGUE AFUA_2G10240)-RELATED"/>
    <property type="match status" value="1"/>
</dbReference>
<keyword evidence="7" id="KW-1185">Reference proteome</keyword>
<dbReference type="InterPro" id="IPR000683">
    <property type="entry name" value="Gfo/Idh/MocA-like_OxRdtase_N"/>
</dbReference>
<proteinExistence type="inferred from homology"/>
<dbReference type="Proteomes" id="UP001203423">
    <property type="component" value="Unassembled WGS sequence"/>
</dbReference>
<keyword evidence="3 6" id="KW-0560">Oxidoreductase</keyword>
<reference evidence="6 7" key="1">
    <citation type="submission" date="2022-01" db="EMBL/GenBank/DDBJ databases">
        <title>Whole genome-based taxonomy of the Shewanellaceae.</title>
        <authorList>
            <person name="Martin-Rodriguez A.J."/>
        </authorList>
    </citation>
    <scope>NUCLEOTIDE SEQUENCE [LARGE SCALE GENOMIC DNA]</scope>
    <source>
        <strain evidence="6 7">DSM 17177</strain>
    </source>
</reference>
<evidence type="ECO:0000259" key="5">
    <source>
        <dbReference type="Pfam" id="PF22725"/>
    </source>
</evidence>
<dbReference type="Gene3D" id="3.40.50.720">
    <property type="entry name" value="NAD(P)-binding Rossmann-like Domain"/>
    <property type="match status" value="1"/>
</dbReference>
<dbReference type="InterPro" id="IPR030827">
    <property type="entry name" value="Myo_inos_IolG"/>
</dbReference>
<keyword evidence="2" id="KW-0732">Signal</keyword>
<name>A0ABT0LHZ2_9GAMM</name>
<dbReference type="InterPro" id="IPR036291">
    <property type="entry name" value="NAD(P)-bd_dom_sf"/>
</dbReference>
<dbReference type="RefSeq" id="WP_248942713.1">
    <property type="nucleotide sequence ID" value="NZ_JAKIKS010000145.1"/>
</dbReference>
<dbReference type="InterPro" id="IPR055170">
    <property type="entry name" value="GFO_IDH_MocA-like_dom"/>
</dbReference>
<evidence type="ECO:0000256" key="3">
    <source>
        <dbReference type="ARBA" id="ARBA00023002"/>
    </source>
</evidence>
<feature type="domain" description="Gfo/Idh/MocA-like oxidoreductase N-terminal" evidence="4">
    <location>
        <begin position="5"/>
        <end position="121"/>
    </location>
</feature>
<gene>
    <name evidence="6" type="primary">iolG</name>
    <name evidence="6" type="ORF">L2764_23290</name>
</gene>
<evidence type="ECO:0000256" key="1">
    <source>
        <dbReference type="ARBA" id="ARBA00010928"/>
    </source>
</evidence>
<dbReference type="EMBL" id="JAKIKS010000145">
    <property type="protein sequence ID" value="MCL1127319.1"/>
    <property type="molecule type" value="Genomic_DNA"/>
</dbReference>
<dbReference type="NCBIfam" id="TIGR04380">
    <property type="entry name" value="myo_inos_iolG"/>
    <property type="match status" value="1"/>
</dbReference>
<dbReference type="Gene3D" id="3.30.360.10">
    <property type="entry name" value="Dihydrodipicolinate Reductase, domain 2"/>
    <property type="match status" value="1"/>
</dbReference>
<evidence type="ECO:0000256" key="2">
    <source>
        <dbReference type="ARBA" id="ARBA00022729"/>
    </source>
</evidence>
<sequence length="331" mass="37166">MKQHHIAMLGCGRIGQMHLNLILENFSNVNVVAIVDNYLAKEPHYKNIPTYPVTQLEDVLSQSRLDAVFIAANSTAHVDLIKAAIKYKKHIFCEKPISFDVTSLEHLDKELKQSNIKLQVGLNRRWDPDFCQIKRDVDAGKIGNIHIVKITNRDPKRASIKFAKRSGGMFLDFNIHDFDTARFITGSEVEQIYAAGAVLVDPELKRINDIDTSIITMKMTSGVLVVIDASRETGYGYDQRLEVFGEKGNLQVDNIGRTVTQFMGGNKTETAPPHYSFIERYKQAYINQFAAFLHYLATDDVITPDISDARKAVEIAIAAEKSLADNQPVIV</sequence>
<dbReference type="Pfam" id="PF22725">
    <property type="entry name" value="GFO_IDH_MocA_C3"/>
    <property type="match status" value="1"/>
</dbReference>
<evidence type="ECO:0000259" key="4">
    <source>
        <dbReference type="Pfam" id="PF01408"/>
    </source>
</evidence>
<dbReference type="SUPFAM" id="SSF55347">
    <property type="entry name" value="Glyceraldehyde-3-phosphate dehydrogenase-like, C-terminal domain"/>
    <property type="match status" value="1"/>
</dbReference>
<feature type="domain" description="GFO/IDH/MocA-like oxidoreductase" evidence="5">
    <location>
        <begin position="132"/>
        <end position="250"/>
    </location>
</feature>
<comment type="caution">
    <text evidence="6">The sequence shown here is derived from an EMBL/GenBank/DDBJ whole genome shotgun (WGS) entry which is preliminary data.</text>
</comment>
<dbReference type="GO" id="GO:0050112">
    <property type="term" value="F:inositol 2-dehydrogenase (NAD+) activity"/>
    <property type="evidence" value="ECO:0007669"/>
    <property type="project" value="UniProtKB-EC"/>
</dbReference>
<accession>A0ABT0LHZ2</accession>
<dbReference type="Pfam" id="PF01408">
    <property type="entry name" value="GFO_IDH_MocA"/>
    <property type="match status" value="1"/>
</dbReference>
<dbReference type="PANTHER" id="PTHR42840">
    <property type="entry name" value="NAD(P)-BINDING ROSSMANN-FOLD SUPERFAMILY PROTEIN-RELATED"/>
    <property type="match status" value="1"/>
</dbReference>
<evidence type="ECO:0000313" key="6">
    <source>
        <dbReference type="EMBL" id="MCL1127319.1"/>
    </source>
</evidence>
<organism evidence="6 7">
    <name type="scientific">Shewanella surugensis</name>
    <dbReference type="NCBI Taxonomy" id="212020"/>
    <lineage>
        <taxon>Bacteria</taxon>
        <taxon>Pseudomonadati</taxon>
        <taxon>Pseudomonadota</taxon>
        <taxon>Gammaproteobacteria</taxon>
        <taxon>Alteromonadales</taxon>
        <taxon>Shewanellaceae</taxon>
        <taxon>Shewanella</taxon>
    </lineage>
</organism>
<evidence type="ECO:0000313" key="7">
    <source>
        <dbReference type="Proteomes" id="UP001203423"/>
    </source>
</evidence>
<dbReference type="SUPFAM" id="SSF51735">
    <property type="entry name" value="NAD(P)-binding Rossmann-fold domains"/>
    <property type="match status" value="1"/>
</dbReference>
<protein>
    <submittedName>
        <fullName evidence="6">Inositol 2-dehydrogenase</fullName>
        <ecNumber evidence="6">1.1.1.18</ecNumber>
    </submittedName>
</protein>
<dbReference type="EC" id="1.1.1.18" evidence="6"/>
<comment type="similarity">
    <text evidence="1">Belongs to the Gfo/Idh/MocA family.</text>
</comment>